<feature type="domain" description="ABC transmembrane type-1" evidence="8">
    <location>
        <begin position="75"/>
        <end position="279"/>
    </location>
</feature>
<evidence type="ECO:0000313" key="10">
    <source>
        <dbReference type="Proteomes" id="UP001596113"/>
    </source>
</evidence>
<keyword evidence="6 7" id="KW-0472">Membrane</keyword>
<dbReference type="CDD" id="cd06261">
    <property type="entry name" value="TM_PBP2"/>
    <property type="match status" value="1"/>
</dbReference>
<dbReference type="PROSITE" id="PS50928">
    <property type="entry name" value="ABC_TM1"/>
    <property type="match status" value="1"/>
</dbReference>
<evidence type="ECO:0000256" key="1">
    <source>
        <dbReference type="ARBA" id="ARBA00004651"/>
    </source>
</evidence>
<feature type="transmembrane region" description="Helical" evidence="7">
    <location>
        <begin position="110"/>
        <end position="130"/>
    </location>
</feature>
<feature type="transmembrane region" description="Helical" evidence="7">
    <location>
        <begin position="75"/>
        <end position="98"/>
    </location>
</feature>
<evidence type="ECO:0000259" key="8">
    <source>
        <dbReference type="PROSITE" id="PS50928"/>
    </source>
</evidence>
<comment type="caution">
    <text evidence="9">The sequence shown here is derived from an EMBL/GenBank/DDBJ whole genome shotgun (WGS) entry which is preliminary data.</text>
</comment>
<keyword evidence="2 7" id="KW-0813">Transport</keyword>
<proteinExistence type="inferred from homology"/>
<feature type="transmembrane region" description="Helical" evidence="7">
    <location>
        <begin position="262"/>
        <end position="279"/>
    </location>
</feature>
<sequence length="294" mass="33004">MRTSLSDKISLGIMYALILLFVAFCIYPLLLVLAVSFSKENNVMTYGYALIPKAFSLDAYSYVFNSLGNKLLRGYSVTLFVTVMGTALSVFATSTYAYVASVRGFRFSNLFSFLAYIPMVFSAGILPWYILLTKYYHLMNNISALIVPMTINLFYFFLLRNFFNAVPAEMAEAAKIDGAGHMTILFRVYFPIARVGIITIGLFYALTYWNDFYLALMFITEPKIYPLQFYLYTVLANLDFLNSHGGTAMGNSVKAPLETTKMALTTITIGPIIVLYPFMQRFFVKGVVVGAVKG</sequence>
<evidence type="ECO:0000256" key="6">
    <source>
        <dbReference type="ARBA" id="ARBA00023136"/>
    </source>
</evidence>
<gene>
    <name evidence="9" type="ORF">ACFPOF_11090</name>
</gene>
<keyword evidence="3" id="KW-1003">Cell membrane</keyword>
<dbReference type="SUPFAM" id="SSF161098">
    <property type="entry name" value="MetI-like"/>
    <property type="match status" value="1"/>
</dbReference>
<dbReference type="Pfam" id="PF00528">
    <property type="entry name" value="BPD_transp_1"/>
    <property type="match status" value="1"/>
</dbReference>
<dbReference type="InterPro" id="IPR035906">
    <property type="entry name" value="MetI-like_sf"/>
</dbReference>
<comment type="subcellular location">
    <subcellularLocation>
        <location evidence="1 7">Cell membrane</location>
        <topology evidence="1 7">Multi-pass membrane protein</topology>
    </subcellularLocation>
</comment>
<evidence type="ECO:0000256" key="7">
    <source>
        <dbReference type="RuleBase" id="RU363032"/>
    </source>
</evidence>
<dbReference type="RefSeq" id="WP_378132484.1">
    <property type="nucleotide sequence ID" value="NZ_JBHSMI010000023.1"/>
</dbReference>
<evidence type="ECO:0000256" key="3">
    <source>
        <dbReference type="ARBA" id="ARBA00022475"/>
    </source>
</evidence>
<comment type="similarity">
    <text evidence="7">Belongs to the binding-protein-dependent transport system permease family.</text>
</comment>
<dbReference type="Proteomes" id="UP001596113">
    <property type="component" value="Unassembled WGS sequence"/>
</dbReference>
<evidence type="ECO:0000256" key="2">
    <source>
        <dbReference type="ARBA" id="ARBA00022448"/>
    </source>
</evidence>
<dbReference type="PANTHER" id="PTHR43744">
    <property type="entry name" value="ABC TRANSPORTER PERMEASE PROTEIN MG189-RELATED-RELATED"/>
    <property type="match status" value="1"/>
</dbReference>
<keyword evidence="10" id="KW-1185">Reference proteome</keyword>
<dbReference type="PANTHER" id="PTHR43744:SF9">
    <property type="entry name" value="POLYGALACTURONAN_RHAMNOGALACTURONAN TRANSPORT SYSTEM PERMEASE PROTEIN YTCP"/>
    <property type="match status" value="1"/>
</dbReference>
<evidence type="ECO:0000256" key="5">
    <source>
        <dbReference type="ARBA" id="ARBA00022989"/>
    </source>
</evidence>
<dbReference type="Gene3D" id="1.10.3720.10">
    <property type="entry name" value="MetI-like"/>
    <property type="match status" value="1"/>
</dbReference>
<feature type="transmembrane region" description="Helical" evidence="7">
    <location>
        <begin position="142"/>
        <end position="163"/>
    </location>
</feature>
<feature type="transmembrane region" description="Helical" evidence="7">
    <location>
        <begin position="184"/>
        <end position="204"/>
    </location>
</feature>
<protein>
    <submittedName>
        <fullName evidence="9">Carbohydrate ABC transporter permease</fullName>
    </submittedName>
</protein>
<dbReference type="InterPro" id="IPR000515">
    <property type="entry name" value="MetI-like"/>
</dbReference>
<accession>A0ABW0HQ97</accession>
<keyword evidence="4 7" id="KW-0812">Transmembrane</keyword>
<organism evidence="9 10">
    <name type="scientific">Cohnella soli</name>
    <dbReference type="NCBI Taxonomy" id="425005"/>
    <lineage>
        <taxon>Bacteria</taxon>
        <taxon>Bacillati</taxon>
        <taxon>Bacillota</taxon>
        <taxon>Bacilli</taxon>
        <taxon>Bacillales</taxon>
        <taxon>Paenibacillaceae</taxon>
        <taxon>Cohnella</taxon>
    </lineage>
</organism>
<evidence type="ECO:0000256" key="4">
    <source>
        <dbReference type="ARBA" id="ARBA00022692"/>
    </source>
</evidence>
<keyword evidence="5 7" id="KW-1133">Transmembrane helix</keyword>
<dbReference type="EMBL" id="JBHSMI010000023">
    <property type="protein sequence ID" value="MFC5403274.1"/>
    <property type="molecule type" value="Genomic_DNA"/>
</dbReference>
<feature type="transmembrane region" description="Helical" evidence="7">
    <location>
        <begin position="12"/>
        <end position="37"/>
    </location>
</feature>
<reference evidence="10" key="1">
    <citation type="journal article" date="2019" name="Int. J. Syst. Evol. Microbiol.">
        <title>The Global Catalogue of Microorganisms (GCM) 10K type strain sequencing project: providing services to taxonomists for standard genome sequencing and annotation.</title>
        <authorList>
            <consortium name="The Broad Institute Genomics Platform"/>
            <consortium name="The Broad Institute Genome Sequencing Center for Infectious Disease"/>
            <person name="Wu L."/>
            <person name="Ma J."/>
        </authorList>
    </citation>
    <scope>NUCLEOTIDE SEQUENCE [LARGE SCALE GENOMIC DNA]</scope>
    <source>
        <strain evidence="10">CGMCC 1.18575</strain>
    </source>
</reference>
<evidence type="ECO:0000313" key="9">
    <source>
        <dbReference type="EMBL" id="MFC5403274.1"/>
    </source>
</evidence>
<name>A0ABW0HQ97_9BACL</name>